<evidence type="ECO:0000256" key="15">
    <source>
        <dbReference type="HAMAP-Rule" id="MF_00605"/>
    </source>
</evidence>
<evidence type="ECO:0000256" key="6">
    <source>
        <dbReference type="ARBA" id="ARBA00014679"/>
    </source>
</evidence>
<dbReference type="InterPro" id="IPR000182">
    <property type="entry name" value="GNAT_dom"/>
</dbReference>
<comment type="caution">
    <text evidence="18">The sequence shown here is derived from an EMBL/GenBank/DDBJ whole genome shotgun (WGS) entry which is preliminary data.</text>
</comment>
<keyword evidence="7 15" id="KW-0963">Cytoplasm</keyword>
<comment type="similarity">
    <text evidence="3 15">Belongs to the RNA methyltransferase TrmD family.</text>
</comment>
<reference evidence="18 19" key="1">
    <citation type="submission" date="2020-08" db="EMBL/GenBank/DDBJ databases">
        <title>Winkia gen. nov., sp. nov., isolated from faeces of the Anser albifrons in China.</title>
        <authorList>
            <person name="Liu Q."/>
        </authorList>
    </citation>
    <scope>NUCLEOTIDE SEQUENCE [LARGE SCALE GENOMIC DNA]</scope>
    <source>
        <strain evidence="18 19">C62</strain>
    </source>
</reference>
<sequence length="474" mass="51097">MVARFDVVTIFPEFFSVLDVSLLGKAGQAGTLEFGIHDLREWASGRHRSVDDTPYGGGAGMVMRADVWGRALDDVIAAQPSPCVVAVPTPAGEPLTQRRVAELAQREGRIVVACGRYEGIDRRVIDHYAQRDDVDVWEFSLGDYVLNGGEVAALALIEAVGRLVTGVVGNPASLVEESHSGAGLLEYPAYTRPPSWRGLDVPGVLREGNHAKVDRWRRDAALAISAARRPDVLSRLLADLDRDDRAALARAGVVVDGDELSRLVVRPAHPDEAEAVSELAIRLFPDACPPEITPDQIARHVAHELSPAVLRAAIDSEVVTLAEVEGRLIGYAYLAAPPAPYVGDSVTLDHGSPTTVAYLSKLYVDPTSRGGGVAVALLEAALREGCQRWGLTHVLLGTNTGNRRARTFYRRTGFRKKATRTYDVGGVLNRDVVLVRDLTAHPVQPDLTGWGAAWNNDSGTSSPRDLPQGERTGE</sequence>
<dbReference type="AlphaFoldDB" id="A0A8I0GB23"/>
<evidence type="ECO:0000256" key="11">
    <source>
        <dbReference type="ARBA" id="ARBA00022694"/>
    </source>
</evidence>
<dbReference type="CDD" id="cd04301">
    <property type="entry name" value="NAT_SF"/>
    <property type="match status" value="1"/>
</dbReference>
<evidence type="ECO:0000313" key="18">
    <source>
        <dbReference type="EMBL" id="MBD3688996.1"/>
    </source>
</evidence>
<dbReference type="PROSITE" id="PS51186">
    <property type="entry name" value="GNAT"/>
    <property type="match status" value="1"/>
</dbReference>
<evidence type="ECO:0000256" key="14">
    <source>
        <dbReference type="ARBA" id="ARBA00047783"/>
    </source>
</evidence>
<evidence type="ECO:0000256" key="8">
    <source>
        <dbReference type="ARBA" id="ARBA00022603"/>
    </source>
</evidence>
<keyword evidence="9 15" id="KW-0808">Transferase</keyword>
<dbReference type="HAMAP" id="MF_00605">
    <property type="entry name" value="TrmD"/>
    <property type="match status" value="1"/>
</dbReference>
<dbReference type="PANTHER" id="PTHR46417">
    <property type="entry name" value="TRNA (GUANINE-N(1)-)-METHYLTRANSFERASE"/>
    <property type="match status" value="1"/>
</dbReference>
<dbReference type="NCBIfam" id="NF000648">
    <property type="entry name" value="PRK00026.1"/>
    <property type="match status" value="1"/>
</dbReference>
<evidence type="ECO:0000256" key="9">
    <source>
        <dbReference type="ARBA" id="ARBA00022679"/>
    </source>
</evidence>
<comment type="subcellular location">
    <subcellularLocation>
        <location evidence="2 15">Cytoplasm</location>
    </subcellularLocation>
</comment>
<dbReference type="EC" id="2.1.1.228" evidence="5 15"/>
<accession>A0A8I0GB23</accession>
<keyword evidence="11 15" id="KW-0819">tRNA processing</keyword>
<keyword evidence="19" id="KW-1185">Reference proteome</keyword>
<dbReference type="InterPro" id="IPR023148">
    <property type="entry name" value="tRNA_m1G_MeTrfase_C_sf"/>
</dbReference>
<dbReference type="Pfam" id="PF01746">
    <property type="entry name" value="tRNA_m1G_MT"/>
    <property type="match status" value="1"/>
</dbReference>
<evidence type="ECO:0000256" key="7">
    <source>
        <dbReference type="ARBA" id="ARBA00022490"/>
    </source>
</evidence>
<comment type="catalytic activity">
    <reaction evidence="14 15">
        <text>guanosine(37) in tRNA + S-adenosyl-L-methionine = N(1)-methylguanosine(37) in tRNA + S-adenosyl-L-homocysteine + H(+)</text>
        <dbReference type="Rhea" id="RHEA:36899"/>
        <dbReference type="Rhea" id="RHEA-COMP:10145"/>
        <dbReference type="Rhea" id="RHEA-COMP:10147"/>
        <dbReference type="ChEBI" id="CHEBI:15378"/>
        <dbReference type="ChEBI" id="CHEBI:57856"/>
        <dbReference type="ChEBI" id="CHEBI:59789"/>
        <dbReference type="ChEBI" id="CHEBI:73542"/>
        <dbReference type="ChEBI" id="CHEBI:74269"/>
        <dbReference type="EC" id="2.1.1.228"/>
    </reaction>
</comment>
<evidence type="ECO:0000256" key="16">
    <source>
        <dbReference type="SAM" id="MobiDB-lite"/>
    </source>
</evidence>
<evidence type="ECO:0000256" key="4">
    <source>
        <dbReference type="ARBA" id="ARBA00011738"/>
    </source>
</evidence>
<dbReference type="SUPFAM" id="SSF75217">
    <property type="entry name" value="alpha/beta knot"/>
    <property type="match status" value="1"/>
</dbReference>
<dbReference type="GO" id="GO:0016747">
    <property type="term" value="F:acyltransferase activity, transferring groups other than amino-acyl groups"/>
    <property type="evidence" value="ECO:0007669"/>
    <property type="project" value="InterPro"/>
</dbReference>
<dbReference type="PANTHER" id="PTHR46417:SF1">
    <property type="entry name" value="TRNA (GUANINE-N(1)-)-METHYLTRANSFERASE"/>
    <property type="match status" value="1"/>
</dbReference>
<evidence type="ECO:0000256" key="3">
    <source>
        <dbReference type="ARBA" id="ARBA00007630"/>
    </source>
</evidence>
<dbReference type="InterPro" id="IPR002649">
    <property type="entry name" value="tRNA_m1G_MeTrfase_TrmD"/>
</dbReference>
<dbReference type="InterPro" id="IPR016181">
    <property type="entry name" value="Acyl_CoA_acyltransferase"/>
</dbReference>
<protein>
    <recommendedName>
        <fullName evidence="6 15">tRNA (guanine-N(1)-)-methyltransferase</fullName>
        <ecNumber evidence="5 15">2.1.1.228</ecNumber>
    </recommendedName>
    <alternativeName>
        <fullName evidence="12 15">M1G-methyltransferase</fullName>
    </alternativeName>
    <alternativeName>
        <fullName evidence="13 15">tRNA [GM37] methyltransferase</fullName>
    </alternativeName>
</protein>
<evidence type="ECO:0000259" key="17">
    <source>
        <dbReference type="PROSITE" id="PS51186"/>
    </source>
</evidence>
<comment type="function">
    <text evidence="1 15">Specifically methylates guanosine-37 in various tRNAs.</text>
</comment>
<evidence type="ECO:0000256" key="12">
    <source>
        <dbReference type="ARBA" id="ARBA00029736"/>
    </source>
</evidence>
<feature type="domain" description="N-acetyltransferase" evidence="17">
    <location>
        <begin position="263"/>
        <end position="439"/>
    </location>
</feature>
<evidence type="ECO:0000256" key="5">
    <source>
        <dbReference type="ARBA" id="ARBA00012807"/>
    </source>
</evidence>
<gene>
    <name evidence="15 18" type="primary">trmD</name>
    <name evidence="18" type="ORF">H8R10_01945</name>
</gene>
<dbReference type="NCBIfam" id="TIGR00088">
    <property type="entry name" value="trmD"/>
    <property type="match status" value="1"/>
</dbReference>
<dbReference type="GO" id="GO:0002939">
    <property type="term" value="P:tRNA N1-guanine methylation"/>
    <property type="evidence" value="ECO:0007669"/>
    <property type="project" value="TreeGrafter"/>
</dbReference>
<dbReference type="Gene3D" id="1.10.1270.20">
    <property type="entry name" value="tRNA(m1g37)methyltransferase, domain 2"/>
    <property type="match status" value="1"/>
</dbReference>
<evidence type="ECO:0000256" key="10">
    <source>
        <dbReference type="ARBA" id="ARBA00022691"/>
    </source>
</evidence>
<keyword evidence="8 15" id="KW-0489">Methyltransferase</keyword>
<dbReference type="Gene3D" id="3.40.630.30">
    <property type="match status" value="1"/>
</dbReference>
<dbReference type="SUPFAM" id="SSF55729">
    <property type="entry name" value="Acyl-CoA N-acyltransferases (Nat)"/>
    <property type="match status" value="1"/>
</dbReference>
<dbReference type="GO" id="GO:0052906">
    <property type="term" value="F:tRNA (guanine(37)-N1)-methyltransferase activity"/>
    <property type="evidence" value="ECO:0007669"/>
    <property type="project" value="UniProtKB-UniRule"/>
</dbReference>
<dbReference type="GO" id="GO:0005829">
    <property type="term" value="C:cytosol"/>
    <property type="evidence" value="ECO:0007669"/>
    <property type="project" value="TreeGrafter"/>
</dbReference>
<evidence type="ECO:0000256" key="13">
    <source>
        <dbReference type="ARBA" id="ARBA00033392"/>
    </source>
</evidence>
<feature type="region of interest" description="Disordered" evidence="16">
    <location>
        <begin position="449"/>
        <end position="474"/>
    </location>
</feature>
<dbReference type="CDD" id="cd18080">
    <property type="entry name" value="TrmD-like"/>
    <property type="match status" value="1"/>
</dbReference>
<organism evidence="18 19">
    <name type="scientific">Nanchangia anserum</name>
    <dbReference type="NCBI Taxonomy" id="2692125"/>
    <lineage>
        <taxon>Bacteria</taxon>
        <taxon>Bacillati</taxon>
        <taxon>Actinomycetota</taxon>
        <taxon>Actinomycetes</taxon>
        <taxon>Actinomycetales</taxon>
        <taxon>Actinomycetaceae</taxon>
        <taxon>Nanchangia</taxon>
    </lineage>
</organism>
<dbReference type="InterPro" id="IPR029026">
    <property type="entry name" value="tRNA_m1G_MTases_N"/>
</dbReference>
<name>A0A8I0GB23_9ACTO</name>
<dbReference type="Proteomes" id="UP000627538">
    <property type="component" value="Unassembled WGS sequence"/>
</dbReference>
<dbReference type="InterPro" id="IPR029028">
    <property type="entry name" value="Alpha/beta_knot_MTases"/>
</dbReference>
<dbReference type="Gene3D" id="3.40.1280.10">
    <property type="match status" value="1"/>
</dbReference>
<evidence type="ECO:0000256" key="1">
    <source>
        <dbReference type="ARBA" id="ARBA00002634"/>
    </source>
</evidence>
<keyword evidence="10 15" id="KW-0949">S-adenosyl-L-methionine</keyword>
<feature type="binding site" evidence="15">
    <location>
        <begin position="141"/>
        <end position="146"/>
    </location>
    <ligand>
        <name>S-adenosyl-L-methionine</name>
        <dbReference type="ChEBI" id="CHEBI:59789"/>
    </ligand>
</feature>
<feature type="binding site" evidence="15">
    <location>
        <position position="115"/>
    </location>
    <ligand>
        <name>S-adenosyl-L-methionine</name>
        <dbReference type="ChEBI" id="CHEBI:59789"/>
    </ligand>
</feature>
<dbReference type="InterPro" id="IPR016009">
    <property type="entry name" value="tRNA_MeTrfase_TRMD/TRM10"/>
</dbReference>
<dbReference type="RefSeq" id="WP_191071076.1">
    <property type="nucleotide sequence ID" value="NZ_CP060506.1"/>
</dbReference>
<dbReference type="EMBL" id="JACRUO010000001">
    <property type="protein sequence ID" value="MBD3688996.1"/>
    <property type="molecule type" value="Genomic_DNA"/>
</dbReference>
<evidence type="ECO:0000256" key="2">
    <source>
        <dbReference type="ARBA" id="ARBA00004496"/>
    </source>
</evidence>
<dbReference type="Pfam" id="PF00583">
    <property type="entry name" value="Acetyltransf_1"/>
    <property type="match status" value="1"/>
</dbReference>
<evidence type="ECO:0000313" key="19">
    <source>
        <dbReference type="Proteomes" id="UP000627538"/>
    </source>
</evidence>
<proteinExistence type="inferred from homology"/>
<comment type="subunit">
    <text evidence="4 15">Homodimer.</text>
</comment>